<protein>
    <submittedName>
        <fullName evidence="1">DUF1501 domain-containing protein</fullName>
    </submittedName>
</protein>
<dbReference type="RefSeq" id="WP_161140275.1">
    <property type="nucleotide sequence ID" value="NZ_SPKJ01000024.1"/>
</dbReference>
<dbReference type="Proteomes" id="UP000773614">
    <property type="component" value="Unassembled WGS sequence"/>
</dbReference>
<dbReference type="AlphaFoldDB" id="A0A964T3Q8"/>
<dbReference type="PANTHER" id="PTHR43737:SF1">
    <property type="entry name" value="DUF1501 DOMAIN-CONTAINING PROTEIN"/>
    <property type="match status" value="1"/>
</dbReference>
<evidence type="ECO:0000313" key="2">
    <source>
        <dbReference type="Proteomes" id="UP000773614"/>
    </source>
</evidence>
<sequence>MITRRTVLGGLFGCGITVASPKLTLAQAATDNRLVVIILRGAMDSLEAIQPYGDPAFHALRGDRARTPDNGLIDLDGHFGVREELADLAALYRKGEMAIVHSVSTPYRSRSHFEGQDILETGGEGRPENDGWLNRLLTKLPEGQATALDVSDLPSLILSGEAPVRSWRPNTRVSTVQENARWLQALYHDDATFSGAFAEAMAAADDEGGSEEADRVRGLQALADLAGRALADSSRIAVFSLPAWDTHIGQDVTIRAPLKSLNVAVTALRDRLGPDWARTTVVAVSEFGRTVRLNGNLGTDHGTGGAMIVAGGAIAGGAGGKVLTTRWPGLAEGNLLDDRDLMPTDDVRRYLGWLIRDMFEVSPQVVAETVFPGVELGSPVRFL</sequence>
<reference evidence="1" key="1">
    <citation type="submission" date="2019-03" db="EMBL/GenBank/DDBJ databases">
        <title>Afifella sp. nov., isolated from activated sludge.</title>
        <authorList>
            <person name="Li Q."/>
            <person name="Liu Y."/>
        </authorList>
    </citation>
    <scope>NUCLEOTIDE SEQUENCE</scope>
    <source>
        <strain evidence="1">L72</strain>
    </source>
</reference>
<dbReference type="PANTHER" id="PTHR43737">
    <property type="entry name" value="BLL7424 PROTEIN"/>
    <property type="match status" value="1"/>
</dbReference>
<evidence type="ECO:0000313" key="1">
    <source>
        <dbReference type="EMBL" id="MYZ47926.1"/>
    </source>
</evidence>
<dbReference type="EMBL" id="SPKJ01000024">
    <property type="protein sequence ID" value="MYZ47926.1"/>
    <property type="molecule type" value="Genomic_DNA"/>
</dbReference>
<dbReference type="Pfam" id="PF07394">
    <property type="entry name" value="DUF1501"/>
    <property type="match status" value="1"/>
</dbReference>
<dbReference type="OrthoDB" id="9779968at2"/>
<comment type="caution">
    <text evidence="1">The sequence shown here is derived from an EMBL/GenBank/DDBJ whole genome shotgun (WGS) entry which is preliminary data.</text>
</comment>
<proteinExistence type="predicted"/>
<organism evidence="1 2">
    <name type="scientific">Propylenella binzhouense</name>
    <dbReference type="NCBI Taxonomy" id="2555902"/>
    <lineage>
        <taxon>Bacteria</taxon>
        <taxon>Pseudomonadati</taxon>
        <taxon>Pseudomonadota</taxon>
        <taxon>Alphaproteobacteria</taxon>
        <taxon>Hyphomicrobiales</taxon>
        <taxon>Propylenellaceae</taxon>
        <taxon>Propylenella</taxon>
    </lineage>
</organism>
<dbReference type="InterPro" id="IPR010869">
    <property type="entry name" value="DUF1501"/>
</dbReference>
<accession>A0A964T3Q8</accession>
<name>A0A964T3Q8_9HYPH</name>
<gene>
    <name evidence="1" type="ORF">E4O86_09405</name>
</gene>
<keyword evidence="2" id="KW-1185">Reference proteome</keyword>